<proteinExistence type="predicted"/>
<dbReference type="EMBL" id="CP017555">
    <property type="protein sequence ID" value="AOW03311.1"/>
    <property type="molecule type" value="Genomic_DNA"/>
</dbReference>
<dbReference type="AlphaFoldDB" id="A0A1D8NCE7"/>
<gene>
    <name evidence="3" type="ORF">B0I71DRAFT_169078</name>
    <name evidence="2" type="ORF">YALI1_C32461g</name>
</gene>
<name>A0A1D8NCE7_YARLL</name>
<evidence type="ECO:0000313" key="4">
    <source>
        <dbReference type="Proteomes" id="UP000182444"/>
    </source>
</evidence>
<dbReference type="GeneID" id="2909615"/>
<evidence type="ECO:0000313" key="5">
    <source>
        <dbReference type="Proteomes" id="UP000256601"/>
    </source>
</evidence>
<reference evidence="2 4" key="1">
    <citation type="journal article" date="2016" name="PLoS ONE">
        <title>Sequence Assembly of Yarrowia lipolytica Strain W29/CLIB89 Shows Transposable Element Diversity.</title>
        <authorList>
            <person name="Magnan C."/>
            <person name="Yu J."/>
            <person name="Chang I."/>
            <person name="Jahn E."/>
            <person name="Kanomata Y."/>
            <person name="Wu J."/>
            <person name="Zeller M."/>
            <person name="Oakes M."/>
            <person name="Baldi P."/>
            <person name="Sandmeyer S."/>
        </authorList>
    </citation>
    <scope>NUCLEOTIDE SEQUENCE [LARGE SCALE GENOMIC DNA]</scope>
    <source>
        <strain evidence="2">CLIB89</strain>
        <strain evidence="4">CLIB89(W29)</strain>
    </source>
</reference>
<organism evidence="2 4">
    <name type="scientific">Yarrowia lipolytica</name>
    <name type="common">Candida lipolytica</name>
    <dbReference type="NCBI Taxonomy" id="4952"/>
    <lineage>
        <taxon>Eukaryota</taxon>
        <taxon>Fungi</taxon>
        <taxon>Dikarya</taxon>
        <taxon>Ascomycota</taxon>
        <taxon>Saccharomycotina</taxon>
        <taxon>Dipodascomycetes</taxon>
        <taxon>Dipodascales</taxon>
        <taxon>Dipodascales incertae sedis</taxon>
        <taxon>Yarrowia</taxon>
    </lineage>
</organism>
<accession>A0A1D8NCE7</accession>
<reference evidence="3 5" key="2">
    <citation type="submission" date="2018-07" db="EMBL/GenBank/DDBJ databases">
        <title>Draft Genome Assemblies for Five Robust Yarrowia lipolytica Strains Exhibiting High Lipid Production and Pentose Sugar Utilization and Sugar Alcohol Secretion from Undetoxified Lignocellulosic Biomass Hydrolysates.</title>
        <authorList>
            <consortium name="DOE Joint Genome Institute"/>
            <person name="Walker C."/>
            <person name="Ryu S."/>
            <person name="Na H."/>
            <person name="Zane M."/>
            <person name="LaButti K."/>
            <person name="Lipzen A."/>
            <person name="Haridas S."/>
            <person name="Barry K."/>
            <person name="Grigoriev I.V."/>
            <person name="Quarterman J."/>
            <person name="Slininger P."/>
            <person name="Dien B."/>
            <person name="Trinh C.T."/>
        </authorList>
    </citation>
    <scope>NUCLEOTIDE SEQUENCE [LARGE SCALE GENOMIC DNA]</scope>
    <source>
        <strain evidence="3 5">YB392</strain>
    </source>
</reference>
<dbReference type="VEuPathDB" id="FungiDB:YALI1_C32461g"/>
<feature type="region of interest" description="Disordered" evidence="1">
    <location>
        <begin position="165"/>
        <end position="187"/>
    </location>
</feature>
<dbReference type="RefSeq" id="XP_502185.1">
    <property type="nucleotide sequence ID" value="XM_502185.1"/>
</dbReference>
<dbReference type="Proteomes" id="UP000182444">
    <property type="component" value="Chromosome 1C"/>
</dbReference>
<evidence type="ECO:0000313" key="2">
    <source>
        <dbReference type="EMBL" id="AOW03311.1"/>
    </source>
</evidence>
<protein>
    <submittedName>
        <fullName evidence="2">Uncharacterized protein</fullName>
    </submittedName>
</protein>
<dbReference type="EMBL" id="KZ857345">
    <property type="protein sequence ID" value="RDW23100.1"/>
    <property type="molecule type" value="Genomic_DNA"/>
</dbReference>
<feature type="compositionally biased region" description="Polar residues" evidence="1">
    <location>
        <begin position="174"/>
        <end position="186"/>
    </location>
</feature>
<evidence type="ECO:0000256" key="1">
    <source>
        <dbReference type="SAM" id="MobiDB-lite"/>
    </source>
</evidence>
<dbReference type="OrthoDB" id="4092007at2759"/>
<evidence type="ECO:0000313" key="3">
    <source>
        <dbReference type="EMBL" id="RDW23100.1"/>
    </source>
</evidence>
<dbReference type="KEGG" id="yli:2909615"/>
<dbReference type="Proteomes" id="UP000256601">
    <property type="component" value="Unassembled WGS sequence"/>
</dbReference>
<dbReference type="VEuPathDB" id="FungiDB:YALI0_C23518g"/>
<sequence length="378" mass="42286">MTTFYLGYSKKSITSNSSSVISSVYNSSDEFQDAERAWDPTDHLVNVVTRRGDPRDRAAPTTPVLSRSTSAVDAADAAAATIKALDTSKCAVLPSDQVADRAPPRTRAPHHISLPCSNTFMAHGLPTCDDLEMTKEFDFAAKPASTQKNLPKAPLDFLVQRPPSPPYSHVSVPQNSPLSGTGTPSTHGVLKTHDPVALDEMLESSFASHAEDDEEMAAFLDDEDDYPASNEEDDEEEDAKDTFYICSETIKAAHESVLDLRALLEDKFSLIPGESVESLEKRALRMVHLEESFSVQDSFEPRTLLADQNRAFIPWKPVIEDLELYFEMRYPDLPKGSNRYEFHRARLVRNRTRLRILAQYVADLEEKSRNLCRLSRSF</sequence>